<keyword evidence="2 4" id="KW-0863">Zinc-finger</keyword>
<sequence length="435" mass="49008">MSRKVDLLLDEPCPELLCGICSDILEDPIQVHCPEDHMFCNKCIQAHVGEKQLGTCPICLTLLDNSSFQLSKFVQRQVGRLRIKCPYTDIGCRWQGLLSDQHVLECEFQPQPCPNANKGCDASHLNQTNMKQHSENCLYQTINCPNQMPLCQPFLLKDLSKHENECQSYACPYASEGCPFIGTMTQAKIHCDGYCGSLHQKIDNLEQEVKRLNKLIQEITIGLDIKLPSTPDHNTTSKNTPIQEKDAVLDEMSLLHQMLSSDPFGMGLSTIGNKPTTTENTHSDTIMEISPCLPDMSFLENTNNLKEKEKKSAPMDLMDNASFNALFDSATSPQPLEFVPPVNVPKRTSNGKKIRYSKNVRLAHSALRMARQRTQSSSNPSNDAILNNFQQMKSKQSFKNLEDVTRFLTDDIKTTNKPTMNKSKKKKHFINGELI</sequence>
<dbReference type="AlphaFoldDB" id="A0A1C7MZJ5"/>
<protein>
    <submittedName>
        <fullName evidence="8">E3 ubiquitin-protein ligase TRAF7</fullName>
    </submittedName>
</protein>
<dbReference type="InterPro" id="IPR001841">
    <property type="entry name" value="Znf_RING"/>
</dbReference>
<evidence type="ECO:0000256" key="5">
    <source>
        <dbReference type="SAM" id="Coils"/>
    </source>
</evidence>
<evidence type="ECO:0000313" key="8">
    <source>
        <dbReference type="EMBL" id="OBZ82315.1"/>
    </source>
</evidence>
<evidence type="ECO:0000313" key="9">
    <source>
        <dbReference type="Proteomes" id="UP000093000"/>
    </source>
</evidence>
<feature type="zinc finger region" description="TRAF-type" evidence="4">
    <location>
        <begin position="102"/>
        <end position="151"/>
    </location>
</feature>
<dbReference type="EMBL" id="LUGH01000896">
    <property type="protein sequence ID" value="OBZ82315.1"/>
    <property type="molecule type" value="Genomic_DNA"/>
</dbReference>
<name>A0A1C7MZJ5_9FUNG</name>
<gene>
    <name evidence="8" type="primary">TRAF7</name>
    <name evidence="8" type="ORF">A0J61_09639</name>
</gene>
<reference evidence="8 9" key="1">
    <citation type="submission" date="2016-03" db="EMBL/GenBank/DDBJ databases">
        <title>Choanephora cucurbitarum.</title>
        <authorList>
            <person name="Min B."/>
            <person name="Park H."/>
            <person name="Park J.-H."/>
            <person name="Shin H.-D."/>
            <person name="Choi I.-G."/>
        </authorList>
    </citation>
    <scope>NUCLEOTIDE SEQUENCE [LARGE SCALE GENOMIC DNA]</scope>
    <source>
        <strain evidence="8 9">KUS-F28377</strain>
    </source>
</reference>
<evidence type="ECO:0000259" key="6">
    <source>
        <dbReference type="PROSITE" id="PS50089"/>
    </source>
</evidence>
<keyword evidence="3 4" id="KW-0862">Zinc</keyword>
<feature type="domain" description="RING-type" evidence="6">
    <location>
        <begin position="18"/>
        <end position="59"/>
    </location>
</feature>
<dbReference type="OrthoDB" id="9049620at2759"/>
<evidence type="ECO:0000256" key="1">
    <source>
        <dbReference type="ARBA" id="ARBA00022723"/>
    </source>
</evidence>
<dbReference type="SUPFAM" id="SSF49599">
    <property type="entry name" value="TRAF domain-like"/>
    <property type="match status" value="1"/>
</dbReference>
<feature type="coiled-coil region" evidence="5">
    <location>
        <begin position="195"/>
        <end position="222"/>
    </location>
</feature>
<accession>A0A1C7MZJ5</accession>
<keyword evidence="1 4" id="KW-0479">Metal-binding</keyword>
<dbReference type="Gene3D" id="3.30.40.10">
    <property type="entry name" value="Zinc/RING finger domain, C3HC4 (zinc finger)"/>
    <property type="match status" value="2"/>
</dbReference>
<evidence type="ECO:0000259" key="7">
    <source>
        <dbReference type="PROSITE" id="PS50145"/>
    </source>
</evidence>
<comment type="caution">
    <text evidence="8">The sequence shown here is derived from an EMBL/GenBank/DDBJ whole genome shotgun (WGS) entry which is preliminary data.</text>
</comment>
<organism evidence="8 9">
    <name type="scientific">Choanephora cucurbitarum</name>
    <dbReference type="NCBI Taxonomy" id="101091"/>
    <lineage>
        <taxon>Eukaryota</taxon>
        <taxon>Fungi</taxon>
        <taxon>Fungi incertae sedis</taxon>
        <taxon>Mucoromycota</taxon>
        <taxon>Mucoromycotina</taxon>
        <taxon>Mucoromycetes</taxon>
        <taxon>Mucorales</taxon>
        <taxon>Mucorineae</taxon>
        <taxon>Choanephoraceae</taxon>
        <taxon>Choanephoroideae</taxon>
        <taxon>Choanephora</taxon>
    </lineage>
</organism>
<dbReference type="InterPro" id="IPR001293">
    <property type="entry name" value="Znf_TRAF"/>
</dbReference>
<dbReference type="PROSITE" id="PS50145">
    <property type="entry name" value="ZF_TRAF"/>
    <property type="match status" value="1"/>
</dbReference>
<dbReference type="Proteomes" id="UP000093000">
    <property type="component" value="Unassembled WGS sequence"/>
</dbReference>
<keyword evidence="9" id="KW-1185">Reference proteome</keyword>
<dbReference type="PROSITE" id="PS50089">
    <property type="entry name" value="ZF_RING_2"/>
    <property type="match status" value="1"/>
</dbReference>
<dbReference type="STRING" id="101091.A0A1C7MZJ5"/>
<evidence type="ECO:0000256" key="4">
    <source>
        <dbReference type="PROSITE-ProRule" id="PRU00207"/>
    </source>
</evidence>
<dbReference type="PANTHER" id="PTHR10131">
    <property type="entry name" value="TNF RECEPTOR ASSOCIATED FACTOR"/>
    <property type="match status" value="1"/>
</dbReference>
<proteinExistence type="predicted"/>
<keyword evidence="5" id="KW-0175">Coiled coil</keyword>
<dbReference type="PANTHER" id="PTHR10131:SF94">
    <property type="entry name" value="TNF RECEPTOR-ASSOCIATED FACTOR 4"/>
    <property type="match status" value="1"/>
</dbReference>
<dbReference type="InParanoid" id="A0A1C7MZJ5"/>
<evidence type="ECO:0000256" key="3">
    <source>
        <dbReference type="ARBA" id="ARBA00022833"/>
    </source>
</evidence>
<dbReference type="InterPro" id="IPR013083">
    <property type="entry name" value="Znf_RING/FYVE/PHD"/>
</dbReference>
<dbReference type="GO" id="GO:0008270">
    <property type="term" value="F:zinc ion binding"/>
    <property type="evidence" value="ECO:0007669"/>
    <property type="project" value="UniProtKB-KW"/>
</dbReference>
<feature type="domain" description="TRAF-type" evidence="7">
    <location>
        <begin position="102"/>
        <end position="151"/>
    </location>
</feature>
<dbReference type="SUPFAM" id="SSF57850">
    <property type="entry name" value="RING/U-box"/>
    <property type="match status" value="1"/>
</dbReference>
<evidence type="ECO:0000256" key="2">
    <source>
        <dbReference type="ARBA" id="ARBA00022771"/>
    </source>
</evidence>